<dbReference type="Pfam" id="PF13205">
    <property type="entry name" value="Big_5"/>
    <property type="match status" value="1"/>
</dbReference>
<feature type="domain" description="SbsA Ig-like" evidence="3">
    <location>
        <begin position="279"/>
        <end position="381"/>
    </location>
</feature>
<reference evidence="4 7" key="2">
    <citation type="submission" date="2019-07" db="EMBL/GenBank/DDBJ databases">
        <title>Whole genome shotgun sequence of Myxococcus virescens NBRC 100334.</title>
        <authorList>
            <person name="Hosoyama A."/>
            <person name="Uohara A."/>
            <person name="Ohji S."/>
            <person name="Ichikawa N."/>
        </authorList>
    </citation>
    <scope>NUCLEOTIDE SEQUENCE [LARGE SCALE GENOMIC DNA]</scope>
    <source>
        <strain evidence="4 7">NBRC 100334</strain>
    </source>
</reference>
<evidence type="ECO:0000313" key="4">
    <source>
        <dbReference type="EMBL" id="GEL72404.1"/>
    </source>
</evidence>
<protein>
    <submittedName>
        <fullName evidence="5">Ig-like domain-containing protein</fullName>
    </submittedName>
</protein>
<organism evidence="4 7">
    <name type="scientific">Myxococcus virescens</name>
    <dbReference type="NCBI Taxonomy" id="83456"/>
    <lineage>
        <taxon>Bacteria</taxon>
        <taxon>Pseudomonadati</taxon>
        <taxon>Myxococcota</taxon>
        <taxon>Myxococcia</taxon>
        <taxon>Myxococcales</taxon>
        <taxon>Cystobacterineae</taxon>
        <taxon>Myxococcaceae</taxon>
        <taxon>Myxococcus</taxon>
    </lineage>
</organism>
<dbReference type="EMBL" id="BJVY01000024">
    <property type="protein sequence ID" value="GEL72404.1"/>
    <property type="molecule type" value="Genomic_DNA"/>
</dbReference>
<dbReference type="Proteomes" id="UP000321224">
    <property type="component" value="Unassembled WGS sequence"/>
</dbReference>
<evidence type="ECO:0000313" key="7">
    <source>
        <dbReference type="Proteomes" id="UP000321224"/>
    </source>
</evidence>
<keyword evidence="1" id="KW-0732">Signal</keyword>
<evidence type="ECO:0000313" key="6">
    <source>
        <dbReference type="Proteomes" id="UP000198717"/>
    </source>
</evidence>
<evidence type="ECO:0000313" key="5">
    <source>
        <dbReference type="EMBL" id="SDF06932.1"/>
    </source>
</evidence>
<dbReference type="PROSITE" id="PS51257">
    <property type="entry name" value="PROKAR_LIPOPROTEIN"/>
    <property type="match status" value="1"/>
</dbReference>
<reference evidence="5 6" key="1">
    <citation type="submission" date="2016-10" db="EMBL/GenBank/DDBJ databases">
        <authorList>
            <person name="Varghese N."/>
            <person name="Submissions S."/>
        </authorList>
    </citation>
    <scope>NUCLEOTIDE SEQUENCE [LARGE SCALE GENOMIC DNA]</scope>
    <source>
        <strain evidence="5 6">DSM 2260</strain>
    </source>
</reference>
<dbReference type="AlphaFoldDB" id="A0A511HGB5"/>
<feature type="region of interest" description="Disordered" evidence="2">
    <location>
        <begin position="32"/>
        <end position="83"/>
    </location>
</feature>
<evidence type="ECO:0000256" key="2">
    <source>
        <dbReference type="SAM" id="MobiDB-lite"/>
    </source>
</evidence>
<proteinExistence type="predicted"/>
<evidence type="ECO:0000256" key="1">
    <source>
        <dbReference type="ARBA" id="ARBA00022729"/>
    </source>
</evidence>
<dbReference type="InterPro" id="IPR013783">
    <property type="entry name" value="Ig-like_fold"/>
</dbReference>
<dbReference type="Gene3D" id="2.60.40.1220">
    <property type="match status" value="1"/>
</dbReference>
<dbReference type="InterPro" id="IPR032812">
    <property type="entry name" value="SbsA_Ig"/>
</dbReference>
<name>A0A511HGB5_9BACT</name>
<dbReference type="Gene3D" id="2.60.40.10">
    <property type="entry name" value="Immunoglobulins"/>
    <property type="match status" value="1"/>
</dbReference>
<dbReference type="Proteomes" id="UP000198717">
    <property type="component" value="Unassembled WGS sequence"/>
</dbReference>
<dbReference type="InterPro" id="IPR014755">
    <property type="entry name" value="Cu-Rt/internalin_Ig-like"/>
</dbReference>
<gene>
    <name evidence="4" type="ORF">MVI01_41880</name>
    <name evidence="5" type="ORF">SAMN04488504_11937</name>
</gene>
<evidence type="ECO:0000259" key="3">
    <source>
        <dbReference type="Pfam" id="PF13205"/>
    </source>
</evidence>
<accession>A0A511HGB5</accession>
<feature type="compositionally biased region" description="Low complexity" evidence="2">
    <location>
        <begin position="59"/>
        <end position="74"/>
    </location>
</feature>
<sequence length="801" mass="83198">MLKERMGRGAMSKRLVGAVVSGWLLVACGGNGSEVPDGSTPMDSGTHTERDSGTPGQEDAGLADAGLADAGPPADTTPPDAPMLIGTAPTSPANDNMPVLHVATEPGASVRFFAGTACLGGALASRTADSQGQVALSLSVADNSTSPYVAQATDAAGNVSACSEALTFVEDSTAPSELAATVMDGLAGPELEYQNSNTRVAARWSGFNDSVGIRRHELALTSIAACPGDASSIQDVGATSSVELTVLTLAEQRYYTCVRAVDDAGNTSGWKMSNGFIVDVTPPRWVSVTPDASSVTASPWTAIEVSFSETTLDTASVTPASFHATADGMPLSGGAVSCAAGRCTLELKQMPAFGAQVRVAIDGVKDLAGNAMTSSHAWDYSVRAPQWGAPLLISNGSRLSTPAHGVAMDSSGVATVLYVDEGLRARRHKPGAAWEAEQHVGEGTFGPFPRPASLTTLSDGTPLAMVESWPAGDYSAKKAYGILATGSDSGVQRWGVPQLLGENTGLNVTALRVVAAPDNGALAAWVEKSSTQTFLQVQPYAGSSGWGTPVRVRTIDDANWDSSWHGYDVGLDSRGNGVLVWAERNSPLQYSRQGAEGWSEPAHGESTEGRYPQVALNADGTGIAVWIRRYLDSDRVYAKPFNLASGFGGQEVPLHTQGSVGGEVRIGADANGNVFVIWDQIGGGPEGGLWSARYVRGSGWQPAQQLATDYAGSKALHVSPSGTAMVVYSRTERAGAPALVWARRFVPGTGWSAATRLDFATVNGGLYTLEVVTSPFGNAAATWSRRDADTGIDSLVSAFFE</sequence>
<keyword evidence="6" id="KW-1185">Reference proteome</keyword>
<comment type="caution">
    <text evidence="4">The sequence shown here is derived from an EMBL/GenBank/DDBJ whole genome shotgun (WGS) entry which is preliminary data.</text>
</comment>
<dbReference type="EMBL" id="FNAJ01000019">
    <property type="protein sequence ID" value="SDF06932.1"/>
    <property type="molecule type" value="Genomic_DNA"/>
</dbReference>